<dbReference type="AlphaFoldDB" id="A0AB40DEQ5"/>
<evidence type="ECO:0000256" key="1">
    <source>
        <dbReference type="SAM" id="MobiDB-lite"/>
    </source>
</evidence>
<proteinExistence type="predicted"/>
<feature type="compositionally biased region" description="Polar residues" evidence="1">
    <location>
        <begin position="300"/>
        <end position="318"/>
    </location>
</feature>
<dbReference type="Proteomes" id="UP001652628">
    <property type="component" value="Chromosome 3"/>
</dbReference>
<dbReference type="RefSeq" id="XP_065722599.2">
    <property type="nucleotide sequence ID" value="XM_065866527.2"/>
</dbReference>
<feature type="region of interest" description="Disordered" evidence="1">
    <location>
        <begin position="266"/>
        <end position="287"/>
    </location>
</feature>
<accession>A0AB40DEQ5</accession>
<name>A0AB40DEQ5_DROSZ</name>
<gene>
    <name evidence="3" type="primary">LOC136117135</name>
</gene>
<keyword evidence="2" id="KW-1185">Reference proteome</keyword>
<reference evidence="3" key="1">
    <citation type="submission" date="2025-08" db="UniProtKB">
        <authorList>
            <consortium name="RefSeq"/>
        </authorList>
    </citation>
    <scope>IDENTIFICATION</scope>
</reference>
<protein>
    <submittedName>
        <fullName evidence="3">Uncharacterized protein</fullName>
    </submittedName>
</protein>
<organism evidence="2 3">
    <name type="scientific">Drosophila suzukii</name>
    <name type="common">Spotted-wing drosophila fruit fly</name>
    <dbReference type="NCBI Taxonomy" id="28584"/>
    <lineage>
        <taxon>Eukaryota</taxon>
        <taxon>Metazoa</taxon>
        <taxon>Ecdysozoa</taxon>
        <taxon>Arthropoda</taxon>
        <taxon>Hexapoda</taxon>
        <taxon>Insecta</taxon>
        <taxon>Pterygota</taxon>
        <taxon>Neoptera</taxon>
        <taxon>Endopterygota</taxon>
        <taxon>Diptera</taxon>
        <taxon>Brachycera</taxon>
        <taxon>Muscomorpha</taxon>
        <taxon>Ephydroidea</taxon>
        <taxon>Drosophilidae</taxon>
        <taxon>Drosophila</taxon>
        <taxon>Sophophora</taxon>
    </lineage>
</organism>
<dbReference type="GeneID" id="136117135"/>
<evidence type="ECO:0000313" key="2">
    <source>
        <dbReference type="Proteomes" id="UP001652628"/>
    </source>
</evidence>
<sequence length="355" mass="39252">MVFCDIHLPTNEKMLGLRVFFVSNIVLLGSFHGKCAVVKNDNTLISTDDGVKNALIEAQSIGRIVNRISNKEINPNPSPPASYVGDITRTSNTDQEYPCPHASSDIPKINAAVEPKINENLSVTRTEFGSQINSHSTYSSDFQLQIQNTRPVQHIHYHYLVPNTTPKPTVNYVSQTDSNAYNVNSETNHYSSVDSQPSHINGNNLLYTNREVNPLYSAVDNSGYLHDSPDEHQGQASENTSVYEFRDPGEILIDETQQLTATLKANTETPSQNQPVDTVSPSPNPPEVYFIKYYDNGSNQTTISPESQKLSDSSNEVSDGSGLIDIRAGIDEILDSQLKSTTPYNEHSEYNVAIN</sequence>
<evidence type="ECO:0000313" key="3">
    <source>
        <dbReference type="RefSeq" id="XP_065722599.2"/>
    </source>
</evidence>
<feature type="compositionally biased region" description="Polar residues" evidence="1">
    <location>
        <begin position="266"/>
        <end position="281"/>
    </location>
</feature>
<feature type="region of interest" description="Disordered" evidence="1">
    <location>
        <begin position="300"/>
        <end position="319"/>
    </location>
</feature>